<dbReference type="EMBL" id="SAUZ01000004">
    <property type="protein sequence ID" value="RWR22941.1"/>
    <property type="molecule type" value="Genomic_DNA"/>
</dbReference>
<dbReference type="PANTHER" id="PTHR35401:SF2">
    <property type="entry name" value="ABC-TYPE TRANSPORT SYSTEM"/>
    <property type="match status" value="1"/>
</dbReference>
<evidence type="ECO:0000256" key="2">
    <source>
        <dbReference type="ARBA" id="ARBA00049988"/>
    </source>
</evidence>
<sequence>MAEAAKRSTTGRVRGERLETRVTADQKRLIEHAAALQGRSVTDFVLTSVQDAARRAIEEHQHLELSVRDSQAFVQALVEPRPVNERLQDTVRRYRERTGV</sequence>
<dbReference type="Proteomes" id="UP000284476">
    <property type="component" value="Unassembled WGS sequence"/>
</dbReference>
<comment type="caution">
    <text evidence="3">The sequence shown here is derived from an EMBL/GenBank/DDBJ whole genome shotgun (WGS) entry which is preliminary data.</text>
</comment>
<dbReference type="InterPro" id="IPR014795">
    <property type="entry name" value="TacA_1-like"/>
</dbReference>
<comment type="similarity">
    <text evidence="2">Belongs to the TacA antitoxin family.</text>
</comment>
<dbReference type="PANTHER" id="PTHR35401">
    <property type="entry name" value="COPG FAMILY HELIX-TURN-HELIX PROTEIN-RELATED-RELATED"/>
    <property type="match status" value="1"/>
</dbReference>
<dbReference type="RefSeq" id="WP_128207925.1">
    <property type="nucleotide sequence ID" value="NZ_JBHRSO010000013.1"/>
</dbReference>
<dbReference type="GO" id="GO:0006355">
    <property type="term" value="P:regulation of DNA-templated transcription"/>
    <property type="evidence" value="ECO:0007669"/>
    <property type="project" value="InterPro"/>
</dbReference>
<reference evidence="3 4" key="1">
    <citation type="submission" date="2019-01" db="EMBL/GenBank/DDBJ databases">
        <title>Sinorhodobacter populi sp. nov. isolated from the symptomatic bark tissue of Populus euramericana canker.</title>
        <authorList>
            <person name="Xu G."/>
        </authorList>
    </citation>
    <scope>NUCLEOTIDE SEQUENCE [LARGE SCALE GENOMIC DNA]</scope>
    <source>
        <strain evidence="3 4">SK2B-1</strain>
    </source>
</reference>
<accession>A0A443JR13</accession>
<dbReference type="AlphaFoldDB" id="A0A443JR13"/>
<keyword evidence="1" id="KW-1277">Toxin-antitoxin system</keyword>
<gene>
    <name evidence="3" type="ORF">D2T30_04755</name>
</gene>
<dbReference type="InterPro" id="IPR010985">
    <property type="entry name" value="Ribbon_hlx_hlx"/>
</dbReference>
<dbReference type="Pfam" id="PF08681">
    <property type="entry name" value="TacA1"/>
    <property type="match status" value="1"/>
</dbReference>
<evidence type="ECO:0000256" key="1">
    <source>
        <dbReference type="ARBA" id="ARBA00022649"/>
    </source>
</evidence>
<evidence type="ECO:0000313" key="4">
    <source>
        <dbReference type="Proteomes" id="UP000284476"/>
    </source>
</evidence>
<evidence type="ECO:0000313" key="3">
    <source>
        <dbReference type="EMBL" id="RWR22941.1"/>
    </source>
</evidence>
<proteinExistence type="inferred from homology"/>
<reference evidence="3 4" key="2">
    <citation type="submission" date="2019-01" db="EMBL/GenBank/DDBJ databases">
        <authorList>
            <person name="Li Y."/>
        </authorList>
    </citation>
    <scope>NUCLEOTIDE SEQUENCE [LARGE SCALE GENOMIC DNA]</scope>
    <source>
        <strain evidence="3 4">SK2B-1</strain>
    </source>
</reference>
<name>A0A443JR13_9RHOB</name>
<protein>
    <submittedName>
        <fullName evidence="3">DUF1778 domain-containing protein</fullName>
    </submittedName>
</protein>
<dbReference type="SUPFAM" id="SSF47598">
    <property type="entry name" value="Ribbon-helix-helix"/>
    <property type="match status" value="1"/>
</dbReference>
<dbReference type="Gene3D" id="1.20.5.780">
    <property type="entry name" value="Single helix bin"/>
    <property type="match status" value="1"/>
</dbReference>
<organism evidence="3 4">
    <name type="scientific">Paenirhodobacter populi</name>
    <dbReference type="NCBI Taxonomy" id="2306993"/>
    <lineage>
        <taxon>Bacteria</taxon>
        <taxon>Pseudomonadati</taxon>
        <taxon>Pseudomonadota</taxon>
        <taxon>Alphaproteobacteria</taxon>
        <taxon>Rhodobacterales</taxon>
        <taxon>Rhodobacter group</taxon>
        <taxon>Paenirhodobacter</taxon>
    </lineage>
</organism>